<dbReference type="AlphaFoldDB" id="A0AA39YMI1"/>
<comment type="caution">
    <text evidence="3">The sequence shown here is derived from an EMBL/GenBank/DDBJ whole genome shotgun (WGS) entry which is preliminary data.</text>
</comment>
<feature type="compositionally biased region" description="Basic residues" evidence="1">
    <location>
        <begin position="167"/>
        <end position="189"/>
    </location>
</feature>
<dbReference type="InterPro" id="IPR057684">
    <property type="entry name" value="DUF7924"/>
</dbReference>
<evidence type="ECO:0000256" key="1">
    <source>
        <dbReference type="SAM" id="MobiDB-lite"/>
    </source>
</evidence>
<feature type="region of interest" description="Disordered" evidence="1">
    <location>
        <begin position="494"/>
        <end position="542"/>
    </location>
</feature>
<keyword evidence="4" id="KW-1185">Reference proteome</keyword>
<feature type="compositionally biased region" description="Polar residues" evidence="1">
    <location>
        <begin position="103"/>
        <end position="114"/>
    </location>
</feature>
<gene>
    <name evidence="3" type="ORF">B0T16DRAFT_450991</name>
</gene>
<protein>
    <recommendedName>
        <fullName evidence="2">DUF7924 domain-containing protein</fullName>
    </recommendedName>
</protein>
<evidence type="ECO:0000259" key="2">
    <source>
        <dbReference type="Pfam" id="PF25545"/>
    </source>
</evidence>
<dbReference type="Proteomes" id="UP001174936">
    <property type="component" value="Unassembled WGS sequence"/>
</dbReference>
<proteinExistence type="predicted"/>
<reference evidence="3" key="1">
    <citation type="submission" date="2023-06" db="EMBL/GenBank/DDBJ databases">
        <title>Genome-scale phylogeny and comparative genomics of the fungal order Sordariales.</title>
        <authorList>
            <consortium name="Lawrence Berkeley National Laboratory"/>
            <person name="Hensen N."/>
            <person name="Bonometti L."/>
            <person name="Westerberg I."/>
            <person name="Brannstrom I.O."/>
            <person name="Guillou S."/>
            <person name="Cros-Aarteil S."/>
            <person name="Calhoun S."/>
            <person name="Haridas S."/>
            <person name="Kuo A."/>
            <person name="Mondo S."/>
            <person name="Pangilinan J."/>
            <person name="Riley R."/>
            <person name="Labutti K."/>
            <person name="Andreopoulos B."/>
            <person name="Lipzen A."/>
            <person name="Chen C."/>
            <person name="Yanf M."/>
            <person name="Daum C."/>
            <person name="Ng V."/>
            <person name="Clum A."/>
            <person name="Steindorff A."/>
            <person name="Ohm R."/>
            <person name="Martin F."/>
            <person name="Silar P."/>
            <person name="Natvig D."/>
            <person name="Lalanne C."/>
            <person name="Gautier V."/>
            <person name="Ament-Velasquez S.L."/>
            <person name="Kruys A."/>
            <person name="Hutchinson M.I."/>
            <person name="Powell A.J."/>
            <person name="Barry K."/>
            <person name="Miller A.N."/>
            <person name="Grigoriev I.V."/>
            <person name="Debuchy R."/>
            <person name="Gladieux P."/>
            <person name="Thoren M.H."/>
            <person name="Johannesson H."/>
        </authorList>
    </citation>
    <scope>NUCLEOTIDE SEQUENCE</scope>
    <source>
        <strain evidence="3">SMH2532-1</strain>
    </source>
</reference>
<name>A0AA39YMI1_9PEZI</name>
<accession>A0AA39YMI1</accession>
<feature type="compositionally biased region" description="Basic and acidic residues" evidence="1">
    <location>
        <begin position="137"/>
        <end position="166"/>
    </location>
</feature>
<feature type="domain" description="DUF7924" evidence="2">
    <location>
        <begin position="298"/>
        <end position="412"/>
    </location>
</feature>
<sequence length="542" mass="60472">MARTRPQSRADHNRRLFPALHSQETDKVCKSKRQNTSRSLRERLLPAQTLPGSAFSPLKAASKQHSQATERHTPQTRLPSGPKRSPEGQDHSKETAKDCPLHQQPSACASQSGHNETDPNHPRHRTNDPSQVNPKRPRPDEPQDEINRKRQRVDEPPAKRPRDDRLSKKRANGLSAKRIKSIRGPRHSSHFPPAFWDNLSKVWLTHRALREFDRRNDVQPSPPSPKPPGNEQPFLGVLKRTDAVHEGNNRYPKRPVQVVEKATVDAKPDFYDRARLGDIDKVIREELDRLIIPTRNARHPVAPNFFLGAKGPDGSASVAKRQACYDGAYGARAMQALQGYGSEPAYDGNAYTYSSTYQDGLLQIYAHHTTMPTTPGGQPEYHMTKLRGFDMTDGRESFVQGATAFRNARDIAKQNRDSFIATANARARQPETGSSCSTDLTHATNVDCANYSASHDISGKLPIQHLEDAALRHGGVCVAVDNVGYSFSRENEDAPIPQHLDASNWNEDDEFAASQHIPDGSYDNQTEARGNDSMLCPPPWPP</sequence>
<feature type="compositionally biased region" description="Pro residues" evidence="1">
    <location>
        <begin position="220"/>
        <end position="230"/>
    </location>
</feature>
<evidence type="ECO:0000313" key="4">
    <source>
        <dbReference type="Proteomes" id="UP001174936"/>
    </source>
</evidence>
<dbReference type="EMBL" id="JAULSV010000001">
    <property type="protein sequence ID" value="KAK0655278.1"/>
    <property type="molecule type" value="Genomic_DNA"/>
</dbReference>
<dbReference type="Pfam" id="PF25545">
    <property type="entry name" value="DUF7924"/>
    <property type="match status" value="1"/>
</dbReference>
<organism evidence="3 4">
    <name type="scientific">Cercophora newfieldiana</name>
    <dbReference type="NCBI Taxonomy" id="92897"/>
    <lineage>
        <taxon>Eukaryota</taxon>
        <taxon>Fungi</taxon>
        <taxon>Dikarya</taxon>
        <taxon>Ascomycota</taxon>
        <taxon>Pezizomycotina</taxon>
        <taxon>Sordariomycetes</taxon>
        <taxon>Sordariomycetidae</taxon>
        <taxon>Sordariales</taxon>
        <taxon>Lasiosphaeriaceae</taxon>
        <taxon>Cercophora</taxon>
    </lineage>
</organism>
<feature type="compositionally biased region" description="Basic and acidic residues" evidence="1">
    <location>
        <begin position="84"/>
        <end position="100"/>
    </location>
</feature>
<feature type="region of interest" description="Disordered" evidence="1">
    <location>
        <begin position="1"/>
        <end position="192"/>
    </location>
</feature>
<evidence type="ECO:0000313" key="3">
    <source>
        <dbReference type="EMBL" id="KAK0655278.1"/>
    </source>
</evidence>
<feature type="compositionally biased region" description="Basic and acidic residues" evidence="1">
    <location>
        <begin position="115"/>
        <end position="127"/>
    </location>
</feature>
<feature type="region of interest" description="Disordered" evidence="1">
    <location>
        <begin position="214"/>
        <end position="234"/>
    </location>
</feature>